<feature type="compositionally biased region" description="Polar residues" evidence="1">
    <location>
        <begin position="319"/>
        <end position="328"/>
    </location>
</feature>
<feature type="region of interest" description="Disordered" evidence="1">
    <location>
        <begin position="378"/>
        <end position="397"/>
    </location>
</feature>
<gene>
    <name evidence="2" type="ORF">FNV43_RR08914</name>
</gene>
<evidence type="ECO:0000256" key="1">
    <source>
        <dbReference type="SAM" id="MobiDB-lite"/>
    </source>
</evidence>
<evidence type="ECO:0000313" key="2">
    <source>
        <dbReference type="EMBL" id="KAF3448201.1"/>
    </source>
</evidence>
<feature type="compositionally biased region" description="Basic and acidic residues" evidence="1">
    <location>
        <begin position="378"/>
        <end position="394"/>
    </location>
</feature>
<feature type="compositionally biased region" description="Polar residues" evidence="1">
    <location>
        <begin position="226"/>
        <end position="235"/>
    </location>
</feature>
<dbReference type="PANTHER" id="PTHR35696:SF1">
    <property type="entry name" value="ELECTRON CARRIER_IRON ION-BINDING PROTEIN"/>
    <property type="match status" value="1"/>
</dbReference>
<dbReference type="EMBL" id="VOIH02000004">
    <property type="protein sequence ID" value="KAF3448201.1"/>
    <property type="molecule type" value="Genomic_DNA"/>
</dbReference>
<feature type="compositionally biased region" description="Polar residues" evidence="1">
    <location>
        <begin position="37"/>
        <end position="50"/>
    </location>
</feature>
<reference evidence="2" key="1">
    <citation type="submission" date="2020-03" db="EMBL/GenBank/DDBJ databases">
        <title>A high-quality chromosome-level genome assembly of a woody plant with both climbing and erect habits, Rhamnella rubrinervis.</title>
        <authorList>
            <person name="Lu Z."/>
            <person name="Yang Y."/>
            <person name="Zhu X."/>
            <person name="Sun Y."/>
        </authorList>
    </citation>
    <scope>NUCLEOTIDE SEQUENCE</scope>
    <source>
        <strain evidence="2">BYM</strain>
        <tissue evidence="2">Leaf</tissue>
    </source>
</reference>
<feature type="region of interest" description="Disordered" evidence="1">
    <location>
        <begin position="311"/>
        <end position="338"/>
    </location>
</feature>
<comment type="caution">
    <text evidence="2">The sequence shown here is derived from an EMBL/GenBank/DDBJ whole genome shotgun (WGS) entry which is preliminary data.</text>
</comment>
<protein>
    <submittedName>
        <fullName evidence="2">Uncharacterized protein</fullName>
    </submittedName>
</protein>
<dbReference type="PANTHER" id="PTHR35696">
    <property type="entry name" value="ELECTRON CARRIER/IRON ION-BINDING PROTEIN"/>
    <property type="match status" value="1"/>
</dbReference>
<proteinExistence type="predicted"/>
<feature type="region of interest" description="Disordered" evidence="1">
    <location>
        <begin position="35"/>
        <end position="77"/>
    </location>
</feature>
<organism evidence="2 3">
    <name type="scientific">Rhamnella rubrinervis</name>
    <dbReference type="NCBI Taxonomy" id="2594499"/>
    <lineage>
        <taxon>Eukaryota</taxon>
        <taxon>Viridiplantae</taxon>
        <taxon>Streptophyta</taxon>
        <taxon>Embryophyta</taxon>
        <taxon>Tracheophyta</taxon>
        <taxon>Spermatophyta</taxon>
        <taxon>Magnoliopsida</taxon>
        <taxon>eudicotyledons</taxon>
        <taxon>Gunneridae</taxon>
        <taxon>Pentapetalae</taxon>
        <taxon>rosids</taxon>
        <taxon>fabids</taxon>
        <taxon>Rosales</taxon>
        <taxon>Rhamnaceae</taxon>
        <taxon>rhamnoid group</taxon>
        <taxon>Rhamneae</taxon>
        <taxon>Rhamnella</taxon>
    </lineage>
</organism>
<feature type="region of interest" description="Disordered" evidence="1">
    <location>
        <begin position="212"/>
        <end position="235"/>
    </location>
</feature>
<feature type="region of interest" description="Disordered" evidence="1">
    <location>
        <begin position="1"/>
        <end position="21"/>
    </location>
</feature>
<dbReference type="AlphaFoldDB" id="A0A8K0H924"/>
<sequence length="494" mass="55070">MAAPSPALSNNSSDTATATATTTAAAATVTAALPSAKATSAVPSNDTATAAASVRPAVNTAHRTDGPPKTLRGLNKPKCKQCGNVARSRNEKYSKWEQRAIEYHYDVMLDIITLLIEKESISGVEPWLYYPYKGVRMNHARVAVPKLKIHVIFTGKELRLIKLQGNGILVGFPASFVDLVMRLTRSHDVYSVPWLGEIGDILKANATFPDKTPPSSSPLFDHHSTEASPSGNSHRVASLRQLSNTFSQFNNVQIPLRSKKPLTRKDAAAINEWRFSKLKEYKDRNIEVENEAFDRYMQNISLLEEIFSAKPIPEETTEDGSSISNHDYPTSREDNMGATTSGLKLKLRSEPVRSNNFRKRVQQIVDQGLNKLQKCELDERLNEPKDQNELDKGPKSTNDLWAERASDISDLIDKLNKARNEEDLKSCLEVKSQLFGQLVTDSEILKDRSDNNNLEPTKETNYLLPRSITSVEIDQETLRSVDAHFTSLQHIGDL</sequence>
<accession>A0A8K0H924</accession>
<dbReference type="OrthoDB" id="1915989at2759"/>
<dbReference type="Proteomes" id="UP000796880">
    <property type="component" value="Unassembled WGS sequence"/>
</dbReference>
<keyword evidence="3" id="KW-1185">Reference proteome</keyword>
<name>A0A8K0H924_9ROSA</name>
<evidence type="ECO:0000313" key="3">
    <source>
        <dbReference type="Proteomes" id="UP000796880"/>
    </source>
</evidence>